<sequence>MSLSFWASGEHRVIVSAGALGTERWTFPSGLPMSTELWSVQEHWVRQGLSVNKLGKWSRGVALEEYTEMTTM</sequence>
<dbReference type="AlphaFoldDB" id="A0AAN9SEH0"/>
<dbReference type="Proteomes" id="UP001386955">
    <property type="component" value="Unassembled WGS sequence"/>
</dbReference>
<evidence type="ECO:0000313" key="1">
    <source>
        <dbReference type="EMBL" id="KAK7394129.1"/>
    </source>
</evidence>
<evidence type="ECO:0000313" key="2">
    <source>
        <dbReference type="Proteomes" id="UP001386955"/>
    </source>
</evidence>
<gene>
    <name evidence="1" type="ORF">VNO78_14648</name>
</gene>
<comment type="caution">
    <text evidence="1">The sequence shown here is derived from an EMBL/GenBank/DDBJ whole genome shotgun (WGS) entry which is preliminary data.</text>
</comment>
<proteinExistence type="predicted"/>
<name>A0AAN9SEH0_PSOTE</name>
<reference evidence="1 2" key="1">
    <citation type="submission" date="2024-01" db="EMBL/GenBank/DDBJ databases">
        <title>The genomes of 5 underutilized Papilionoideae crops provide insights into root nodulation and disease resistanc.</title>
        <authorList>
            <person name="Jiang F."/>
        </authorList>
    </citation>
    <scope>NUCLEOTIDE SEQUENCE [LARGE SCALE GENOMIC DNA]</scope>
    <source>
        <strain evidence="1">DUOXIRENSHENG_FW03</strain>
        <tissue evidence="1">Leaves</tissue>
    </source>
</reference>
<accession>A0AAN9SEH0</accession>
<dbReference type="EMBL" id="JAYMYS010000004">
    <property type="protein sequence ID" value="KAK7394129.1"/>
    <property type="molecule type" value="Genomic_DNA"/>
</dbReference>
<protein>
    <submittedName>
        <fullName evidence="1">Uncharacterized protein</fullName>
    </submittedName>
</protein>
<keyword evidence="2" id="KW-1185">Reference proteome</keyword>
<organism evidence="1 2">
    <name type="scientific">Psophocarpus tetragonolobus</name>
    <name type="common">Winged bean</name>
    <name type="synonym">Dolichos tetragonolobus</name>
    <dbReference type="NCBI Taxonomy" id="3891"/>
    <lineage>
        <taxon>Eukaryota</taxon>
        <taxon>Viridiplantae</taxon>
        <taxon>Streptophyta</taxon>
        <taxon>Embryophyta</taxon>
        <taxon>Tracheophyta</taxon>
        <taxon>Spermatophyta</taxon>
        <taxon>Magnoliopsida</taxon>
        <taxon>eudicotyledons</taxon>
        <taxon>Gunneridae</taxon>
        <taxon>Pentapetalae</taxon>
        <taxon>rosids</taxon>
        <taxon>fabids</taxon>
        <taxon>Fabales</taxon>
        <taxon>Fabaceae</taxon>
        <taxon>Papilionoideae</taxon>
        <taxon>50 kb inversion clade</taxon>
        <taxon>NPAAA clade</taxon>
        <taxon>indigoferoid/millettioid clade</taxon>
        <taxon>Phaseoleae</taxon>
        <taxon>Psophocarpus</taxon>
    </lineage>
</organism>